<dbReference type="GO" id="GO:0009288">
    <property type="term" value="C:bacterial-type flagellum"/>
    <property type="evidence" value="ECO:0007669"/>
    <property type="project" value="UniProtKB-SubCell"/>
</dbReference>
<dbReference type="RefSeq" id="WP_116684066.1">
    <property type="nucleotide sequence ID" value="NZ_QURL01000006.1"/>
</dbReference>
<evidence type="ECO:0000313" key="6">
    <source>
        <dbReference type="EMBL" id="RFC62543.1"/>
    </source>
</evidence>
<dbReference type="InterPro" id="IPR001492">
    <property type="entry name" value="Flagellin"/>
</dbReference>
<name>A0A371WZW5_9HYPH</name>
<dbReference type="InterPro" id="IPR001029">
    <property type="entry name" value="Flagellin_N"/>
</dbReference>
<dbReference type="Pfam" id="PF00700">
    <property type="entry name" value="Flagellin_C"/>
    <property type="match status" value="1"/>
</dbReference>
<dbReference type="PRINTS" id="PR00207">
    <property type="entry name" value="FLAGELLIN"/>
</dbReference>
<reference evidence="6 7" key="1">
    <citation type="submission" date="2018-08" db="EMBL/GenBank/DDBJ databases">
        <title>Fulvimarina sp. 85, whole genome shotgun sequence.</title>
        <authorList>
            <person name="Tuo L."/>
        </authorList>
    </citation>
    <scope>NUCLEOTIDE SEQUENCE [LARGE SCALE GENOMIC DNA]</scope>
    <source>
        <strain evidence="6 7">85</strain>
    </source>
</reference>
<keyword evidence="2 3" id="KW-0975">Bacterial flagellum</keyword>
<keyword evidence="7" id="KW-1185">Reference proteome</keyword>
<evidence type="ECO:0000256" key="2">
    <source>
        <dbReference type="ARBA" id="ARBA00023143"/>
    </source>
</evidence>
<keyword evidence="3" id="KW-0964">Secreted</keyword>
<dbReference type="GO" id="GO:0005576">
    <property type="term" value="C:extracellular region"/>
    <property type="evidence" value="ECO:0007669"/>
    <property type="project" value="UniProtKB-SubCell"/>
</dbReference>
<dbReference type="SUPFAM" id="SSF64518">
    <property type="entry name" value="Phase 1 flagellin"/>
    <property type="match status" value="2"/>
</dbReference>
<dbReference type="GO" id="GO:0005198">
    <property type="term" value="F:structural molecule activity"/>
    <property type="evidence" value="ECO:0007669"/>
    <property type="project" value="UniProtKB-UniRule"/>
</dbReference>
<sequence length="616" mass="63346">MTSINTNVAAMTALQTLQSTNSMMEATQNRISTGYRVSEAKDNAAYWSIATTMRSDNQSLSAVTDALGLGAATVDTAYTGMTSIKDVLVEIKAKLTAATQDGVDRSKVQSEIGELQKQMKSIADSASFSGANWLSVNSAEASYSSETSIVSSFSRVGAGAIALGSVKVNLDNLKLFDANSKNDPAKAGVLDKAMTLVDGKGVALEFGGSSSTAEVGTGGLKAQDAGAGKAIAASTTDYDASGTAKLTFDDIGDKITFDITYGDTTPPTTKTVAIARGTVQTALDNSANSITIQNAEEYAKVVRQALSDAGVTGVTVGTKVGTAAGKQALTFTSDKGSVQVATPTANNGGAADAAFIPANVALTTGTATYQPAVAKMDQFAGPMQLTGTAEISFQITVDGATTPTTVKIDKTTIGNALGTTDGKINSAYEFQRVVLTALGDPNNDGSAADAITNVTVGSLANGAVTFTSQDTSTGSKIVISEVITKKDTTDSKATTAAQISIADIDVSTDALNKRGATSKADIQEVLSAYINVVDTAIEKVTTAASTLGSVTNRIEMQQNFLSKLTDTIDKGIGTLVDADMTEESTRLKALQTQQQLGVQSLSIANQSSQALMQLFQ</sequence>
<evidence type="ECO:0000259" key="5">
    <source>
        <dbReference type="Pfam" id="PF00700"/>
    </source>
</evidence>
<proteinExistence type="inferred from homology"/>
<dbReference type="OrthoDB" id="8328560at2"/>
<dbReference type="EMBL" id="QURL01000006">
    <property type="protein sequence ID" value="RFC62543.1"/>
    <property type="molecule type" value="Genomic_DNA"/>
</dbReference>
<evidence type="ECO:0000256" key="1">
    <source>
        <dbReference type="ARBA" id="ARBA00005709"/>
    </source>
</evidence>
<dbReference type="AlphaFoldDB" id="A0A371WZW5"/>
<accession>A0A371WZW5</accession>
<feature type="domain" description="Flagellin N-terminal" evidence="4">
    <location>
        <begin position="4"/>
        <end position="136"/>
    </location>
</feature>
<gene>
    <name evidence="6" type="ORF">DYI37_14915</name>
</gene>
<comment type="similarity">
    <text evidence="1 3">Belongs to the bacterial flagellin family.</text>
</comment>
<evidence type="ECO:0000256" key="3">
    <source>
        <dbReference type="RuleBase" id="RU362073"/>
    </source>
</evidence>
<evidence type="ECO:0000259" key="4">
    <source>
        <dbReference type="Pfam" id="PF00669"/>
    </source>
</evidence>
<dbReference type="Gene3D" id="1.20.1330.10">
    <property type="entry name" value="f41 fragment of flagellin, N-terminal domain"/>
    <property type="match status" value="2"/>
</dbReference>
<comment type="subcellular location">
    <subcellularLocation>
        <location evidence="3">Secreted</location>
    </subcellularLocation>
    <subcellularLocation>
        <location evidence="3">Bacterial flagellum</location>
    </subcellularLocation>
</comment>
<dbReference type="PANTHER" id="PTHR42792:SF2">
    <property type="entry name" value="FLAGELLIN"/>
    <property type="match status" value="1"/>
</dbReference>
<dbReference type="InterPro" id="IPR046358">
    <property type="entry name" value="Flagellin_C"/>
</dbReference>
<dbReference type="PANTHER" id="PTHR42792">
    <property type="entry name" value="FLAGELLIN"/>
    <property type="match status" value="1"/>
</dbReference>
<dbReference type="Pfam" id="PF00669">
    <property type="entry name" value="Flagellin_N"/>
    <property type="match status" value="1"/>
</dbReference>
<organism evidence="6 7">
    <name type="scientific">Fulvimarina endophytica</name>
    <dbReference type="NCBI Taxonomy" id="2293836"/>
    <lineage>
        <taxon>Bacteria</taxon>
        <taxon>Pseudomonadati</taxon>
        <taxon>Pseudomonadota</taxon>
        <taxon>Alphaproteobacteria</taxon>
        <taxon>Hyphomicrobiales</taxon>
        <taxon>Aurantimonadaceae</taxon>
        <taxon>Fulvimarina</taxon>
    </lineage>
</organism>
<comment type="caution">
    <text evidence="6">The sequence shown here is derived from an EMBL/GenBank/DDBJ whole genome shotgun (WGS) entry which is preliminary data.</text>
</comment>
<comment type="function">
    <text evidence="3">Flagellin is the subunit protein which polymerizes to form the filaments of bacterial flagella.</text>
</comment>
<dbReference type="Proteomes" id="UP000264310">
    <property type="component" value="Unassembled WGS sequence"/>
</dbReference>
<feature type="domain" description="Flagellin C-terminal" evidence="5">
    <location>
        <begin position="530"/>
        <end position="615"/>
    </location>
</feature>
<evidence type="ECO:0000313" key="7">
    <source>
        <dbReference type="Proteomes" id="UP000264310"/>
    </source>
</evidence>
<protein>
    <recommendedName>
        <fullName evidence="3">Flagellin</fullName>
    </recommendedName>
</protein>